<dbReference type="AlphaFoldDB" id="A0A6C0LT55"/>
<accession>A0A6C0LT55</accession>
<name>A0A6C0LT55_9ZZZZ</name>
<dbReference type="InterPro" id="IPR051218">
    <property type="entry name" value="Sec_MonoDiacylglyc_Lipase"/>
</dbReference>
<dbReference type="InterPro" id="IPR029058">
    <property type="entry name" value="AB_hydrolase_fold"/>
</dbReference>
<dbReference type="PANTHER" id="PTHR45856">
    <property type="entry name" value="ALPHA/BETA-HYDROLASES SUPERFAMILY PROTEIN"/>
    <property type="match status" value="1"/>
</dbReference>
<proteinExistence type="predicted"/>
<dbReference type="SUPFAM" id="SSF53474">
    <property type="entry name" value="alpha/beta-Hydrolases"/>
    <property type="match status" value="1"/>
</dbReference>
<dbReference type="PANTHER" id="PTHR45856:SF25">
    <property type="entry name" value="FUNGAL LIPASE-LIKE DOMAIN-CONTAINING PROTEIN"/>
    <property type="match status" value="1"/>
</dbReference>
<dbReference type="EMBL" id="MN740565">
    <property type="protein sequence ID" value="QHU33939.1"/>
    <property type="molecule type" value="Genomic_DNA"/>
</dbReference>
<dbReference type="Pfam" id="PF01764">
    <property type="entry name" value="Lipase_3"/>
    <property type="match status" value="1"/>
</dbReference>
<dbReference type="GO" id="GO:0006629">
    <property type="term" value="P:lipid metabolic process"/>
    <property type="evidence" value="ECO:0007669"/>
    <property type="project" value="InterPro"/>
</dbReference>
<evidence type="ECO:0000259" key="1">
    <source>
        <dbReference type="Pfam" id="PF01764"/>
    </source>
</evidence>
<dbReference type="Gene3D" id="3.40.50.1820">
    <property type="entry name" value="alpha/beta hydrolase"/>
    <property type="match status" value="1"/>
</dbReference>
<feature type="domain" description="Fungal lipase-type" evidence="1">
    <location>
        <begin position="75"/>
        <end position="196"/>
    </location>
</feature>
<dbReference type="InterPro" id="IPR002921">
    <property type="entry name" value="Fungal_lipase-type"/>
</dbReference>
<organism evidence="2">
    <name type="scientific">viral metagenome</name>
    <dbReference type="NCBI Taxonomy" id="1070528"/>
    <lineage>
        <taxon>unclassified sequences</taxon>
        <taxon>metagenomes</taxon>
        <taxon>organismal metagenomes</taxon>
    </lineage>
</organism>
<sequence length="254" mass="28538">MLKLLLIFLTAVYGSYTHEFGLRNARLAAISYCDSENIIDMTCVPCKQISVKPVAISGGERRFIVLDDHEQNATVISFRGSSNVENWIADLDAVKVTPYKDKQIEVHKGFYDDFIDIRSELYSFIPLDGIDLIVVGHSYGAAIAILFKYDLINENIPATLVTFGEPRVGNDMFAEQILDHYRITHKRDMVPHLPPERLGFKHSNTEVWYTSDSEFKVCIETEESNCSNSCSPIECTSIDDHLNYLGVKIGSGGC</sequence>
<reference evidence="2" key="1">
    <citation type="journal article" date="2020" name="Nature">
        <title>Giant virus diversity and host interactions through global metagenomics.</title>
        <authorList>
            <person name="Schulz F."/>
            <person name="Roux S."/>
            <person name="Paez-Espino D."/>
            <person name="Jungbluth S."/>
            <person name="Walsh D.A."/>
            <person name="Denef V.J."/>
            <person name="McMahon K.D."/>
            <person name="Konstantinidis K.T."/>
            <person name="Eloe-Fadrosh E.A."/>
            <person name="Kyrpides N.C."/>
            <person name="Woyke T."/>
        </authorList>
    </citation>
    <scope>NUCLEOTIDE SEQUENCE</scope>
    <source>
        <strain evidence="2">GVMAG-S-1016704-142</strain>
    </source>
</reference>
<evidence type="ECO:0000313" key="2">
    <source>
        <dbReference type="EMBL" id="QHU33939.1"/>
    </source>
</evidence>
<dbReference type="CDD" id="cd00519">
    <property type="entry name" value="Lipase_3"/>
    <property type="match status" value="1"/>
</dbReference>
<protein>
    <recommendedName>
        <fullName evidence="1">Fungal lipase-type domain-containing protein</fullName>
    </recommendedName>
</protein>